<reference evidence="3 4" key="1">
    <citation type="submission" date="2020-01" db="EMBL/GenBank/DDBJ databases">
        <title>Insect and environment-associated Actinomycetes.</title>
        <authorList>
            <person name="Currrie C."/>
            <person name="Chevrette M."/>
            <person name="Carlson C."/>
            <person name="Stubbendieck R."/>
            <person name="Wendt-Pienkowski E."/>
        </authorList>
    </citation>
    <scope>NUCLEOTIDE SEQUENCE [LARGE SCALE GENOMIC DNA]</scope>
    <source>
        <strain evidence="3 4">SID14163</strain>
    </source>
</reference>
<protein>
    <submittedName>
        <fullName evidence="3">DUF397 domain-containing protein</fullName>
    </submittedName>
</protein>
<gene>
    <name evidence="3" type="ORF">G3I32_33145</name>
</gene>
<dbReference type="AlphaFoldDB" id="A0A7K3PWC4"/>
<dbReference type="InterPro" id="IPR007278">
    <property type="entry name" value="DUF397"/>
</dbReference>
<evidence type="ECO:0000256" key="1">
    <source>
        <dbReference type="SAM" id="MobiDB-lite"/>
    </source>
</evidence>
<feature type="domain" description="DUF397" evidence="2">
    <location>
        <begin position="14"/>
        <end position="64"/>
    </location>
</feature>
<name>A0A7K3PWC4_9ACTN</name>
<sequence>MIRKAAASHTPEPAWFKSSYSNGPDGDTCVEIAHAPGAVHVRDPKDSDGPSFIVGNQAWGAFVTYGAEA</sequence>
<feature type="region of interest" description="Disordered" evidence="1">
    <location>
        <begin position="1"/>
        <end position="20"/>
    </location>
</feature>
<evidence type="ECO:0000313" key="4">
    <source>
        <dbReference type="Proteomes" id="UP000470446"/>
    </source>
</evidence>
<dbReference type="Pfam" id="PF04149">
    <property type="entry name" value="DUF397"/>
    <property type="match status" value="1"/>
</dbReference>
<accession>A0A7K3PWC4</accession>
<dbReference type="RefSeq" id="WP_164249370.1">
    <property type="nucleotide sequence ID" value="NZ_JAAGMA010000895.1"/>
</dbReference>
<evidence type="ECO:0000259" key="2">
    <source>
        <dbReference type="Pfam" id="PF04149"/>
    </source>
</evidence>
<comment type="caution">
    <text evidence="3">The sequence shown here is derived from an EMBL/GenBank/DDBJ whole genome shotgun (WGS) entry which is preliminary data.</text>
</comment>
<organism evidence="3 4">
    <name type="scientific">Streptomyces coelicoflavus</name>
    <dbReference type="NCBI Taxonomy" id="285562"/>
    <lineage>
        <taxon>Bacteria</taxon>
        <taxon>Bacillati</taxon>
        <taxon>Actinomycetota</taxon>
        <taxon>Actinomycetes</taxon>
        <taxon>Kitasatosporales</taxon>
        <taxon>Streptomycetaceae</taxon>
        <taxon>Streptomyces</taxon>
    </lineage>
</organism>
<proteinExistence type="predicted"/>
<dbReference type="Proteomes" id="UP000470446">
    <property type="component" value="Unassembled WGS sequence"/>
</dbReference>
<evidence type="ECO:0000313" key="3">
    <source>
        <dbReference type="EMBL" id="NEB13631.1"/>
    </source>
</evidence>
<dbReference type="EMBL" id="JAAGMA010000895">
    <property type="protein sequence ID" value="NEB13631.1"/>
    <property type="molecule type" value="Genomic_DNA"/>
</dbReference>